<dbReference type="Proteomes" id="UP000054858">
    <property type="component" value="Unassembled WGS sequence"/>
</dbReference>
<gene>
    <name evidence="1" type="ORF">Loak_0749</name>
</gene>
<dbReference type="EMBL" id="LNYP01000009">
    <property type="protein sequence ID" value="KTD42555.1"/>
    <property type="molecule type" value="Genomic_DNA"/>
</dbReference>
<accession>A0A0W0XDB4</accession>
<dbReference type="RefSeq" id="WP_237757997.1">
    <property type="nucleotide sequence ID" value="NZ_LCUA01000030.1"/>
</dbReference>
<dbReference type="AlphaFoldDB" id="A0A0W0XDB4"/>
<keyword evidence="1" id="KW-0808">Transferase</keyword>
<evidence type="ECO:0000313" key="2">
    <source>
        <dbReference type="Proteomes" id="UP000054858"/>
    </source>
</evidence>
<evidence type="ECO:0000313" key="1">
    <source>
        <dbReference type="EMBL" id="KTD42555.1"/>
    </source>
</evidence>
<dbReference type="InterPro" id="IPR016181">
    <property type="entry name" value="Acyl_CoA_acyltransferase"/>
</dbReference>
<dbReference type="PATRIC" id="fig|29423.5.peg.779"/>
<name>A0A0W0XDB4_9GAMM</name>
<dbReference type="GO" id="GO:0016740">
    <property type="term" value="F:transferase activity"/>
    <property type="evidence" value="ECO:0007669"/>
    <property type="project" value="UniProtKB-KW"/>
</dbReference>
<reference evidence="1 2" key="1">
    <citation type="submission" date="2015-11" db="EMBL/GenBank/DDBJ databases">
        <title>Genomic analysis of 38 Legionella species identifies large and diverse effector repertoires.</title>
        <authorList>
            <person name="Burstein D."/>
            <person name="Amaro F."/>
            <person name="Zusman T."/>
            <person name="Lifshitz Z."/>
            <person name="Cohen O."/>
            <person name="Gilbert J.A."/>
            <person name="Pupko T."/>
            <person name="Shuman H.A."/>
            <person name="Segal G."/>
        </authorList>
    </citation>
    <scope>NUCLEOTIDE SEQUENCE [LARGE SCALE GENOMIC DNA]</scope>
    <source>
        <strain evidence="1 2">Oak Ridge-10</strain>
    </source>
</reference>
<organism evidence="1 2">
    <name type="scientific">Legionella oakridgensis</name>
    <dbReference type="NCBI Taxonomy" id="29423"/>
    <lineage>
        <taxon>Bacteria</taxon>
        <taxon>Pseudomonadati</taxon>
        <taxon>Pseudomonadota</taxon>
        <taxon>Gammaproteobacteria</taxon>
        <taxon>Legionellales</taxon>
        <taxon>Legionellaceae</taxon>
        <taxon>Legionella</taxon>
    </lineage>
</organism>
<proteinExistence type="predicted"/>
<comment type="caution">
    <text evidence="1">The sequence shown here is derived from an EMBL/GenBank/DDBJ whole genome shotgun (WGS) entry which is preliminary data.</text>
</comment>
<dbReference type="SUPFAM" id="SSF55729">
    <property type="entry name" value="Acyl-CoA N-acyltransferases (Nat)"/>
    <property type="match status" value="1"/>
</dbReference>
<sequence>MSHFKFKSLSEEDLILLYQWFQEPVIHQWYAGNKNWSFAAIKEKFQPRILGHEEVPGFIAYRNHVPVGFIQYYCLKSHLPAGIYRYNNPLFKRFD</sequence>
<dbReference type="Gene3D" id="3.40.630.30">
    <property type="match status" value="1"/>
</dbReference>
<protein>
    <submittedName>
        <fullName evidence="1">Aminoglycoside 6'-N-acetyltransferase</fullName>
    </submittedName>
</protein>